<keyword evidence="4" id="KW-0804">Transcription</keyword>
<evidence type="ECO:0000313" key="7">
    <source>
        <dbReference type="EMBL" id="WML84949.1"/>
    </source>
</evidence>
<reference evidence="7 8" key="1">
    <citation type="submission" date="2023-08" db="EMBL/GenBank/DDBJ databases">
        <title>New molecular markers tilS and rpoB for phylogenetic and monitoring studies of the genus Thiothrix biodiversity.</title>
        <authorList>
            <person name="Ravin N.V."/>
            <person name="Smolyakov D."/>
            <person name="Markov N.D."/>
            <person name="Beletsky A.V."/>
            <person name="Mardanov A.V."/>
            <person name="Rudenko T.S."/>
            <person name="Grabovich M.Y."/>
        </authorList>
    </citation>
    <scope>NUCLEOTIDE SEQUENCE</scope>
    <source>
        <strain evidence="7">DNT52</strain>
        <strain evidence="6 8">H33</strain>
    </source>
</reference>
<dbReference type="EMBL" id="CP133217">
    <property type="protein sequence ID" value="WML84949.1"/>
    <property type="molecule type" value="Genomic_DNA"/>
</dbReference>
<evidence type="ECO:0000313" key="8">
    <source>
        <dbReference type="Proteomes" id="UP001223336"/>
    </source>
</evidence>
<evidence type="ECO:0000256" key="3">
    <source>
        <dbReference type="ARBA" id="ARBA00023082"/>
    </source>
</evidence>
<dbReference type="EMBL" id="JAVFKN010000022">
    <property type="protein sequence ID" value="MDQ5769842.1"/>
    <property type="molecule type" value="Genomic_DNA"/>
</dbReference>
<keyword evidence="8" id="KW-1185">Reference proteome</keyword>
<organism evidence="7">
    <name type="scientific">Thiothrix subterranea</name>
    <dbReference type="NCBI Taxonomy" id="2735563"/>
    <lineage>
        <taxon>Bacteria</taxon>
        <taxon>Pseudomonadati</taxon>
        <taxon>Pseudomonadota</taxon>
        <taxon>Gammaproteobacteria</taxon>
        <taxon>Thiotrichales</taxon>
        <taxon>Thiotrichaceae</taxon>
        <taxon>Thiothrix</taxon>
    </lineage>
</organism>
<evidence type="ECO:0000256" key="4">
    <source>
        <dbReference type="ARBA" id="ARBA00023163"/>
    </source>
</evidence>
<keyword evidence="3" id="KW-0731">Sigma factor</keyword>
<dbReference type="PANTHER" id="PTHR43133:SF64">
    <property type="entry name" value="ECF SIGMA FACTOR"/>
    <property type="match status" value="1"/>
</dbReference>
<dbReference type="SUPFAM" id="SSF88659">
    <property type="entry name" value="Sigma3 and sigma4 domains of RNA polymerase sigma factors"/>
    <property type="match status" value="1"/>
</dbReference>
<keyword evidence="2" id="KW-0805">Transcription regulation</keyword>
<accession>A0AA51MI69</accession>
<dbReference type="Proteomes" id="UP001229862">
    <property type="component" value="Chromosome"/>
</dbReference>
<evidence type="ECO:0000313" key="6">
    <source>
        <dbReference type="EMBL" id="MDQ5769842.1"/>
    </source>
</evidence>
<dbReference type="Gene3D" id="1.10.1740.10">
    <property type="match status" value="1"/>
</dbReference>
<dbReference type="InterPro" id="IPR013324">
    <property type="entry name" value="RNA_pol_sigma_r3/r4-like"/>
</dbReference>
<dbReference type="NCBIfam" id="NF006550">
    <property type="entry name" value="PRK09047.1"/>
    <property type="match status" value="1"/>
</dbReference>
<dbReference type="GO" id="GO:0003677">
    <property type="term" value="F:DNA binding"/>
    <property type="evidence" value="ECO:0007669"/>
    <property type="project" value="InterPro"/>
</dbReference>
<evidence type="ECO:0000256" key="1">
    <source>
        <dbReference type="ARBA" id="ARBA00010641"/>
    </source>
</evidence>
<dbReference type="Gene3D" id="1.10.10.10">
    <property type="entry name" value="Winged helix-like DNA-binding domain superfamily/Winged helix DNA-binding domain"/>
    <property type="match status" value="1"/>
</dbReference>
<keyword evidence="7" id="KW-0808">Transferase</keyword>
<dbReference type="GO" id="GO:0003899">
    <property type="term" value="F:DNA-directed RNA polymerase activity"/>
    <property type="evidence" value="ECO:0007669"/>
    <property type="project" value="UniProtKB-EC"/>
</dbReference>
<feature type="domain" description="RNA polymerase sigma factor 70 region 4 type 2" evidence="5">
    <location>
        <begin position="144"/>
        <end position="188"/>
    </location>
</feature>
<dbReference type="RefSeq" id="WP_308135656.1">
    <property type="nucleotide sequence ID" value="NZ_CP133197.1"/>
</dbReference>
<evidence type="ECO:0000256" key="2">
    <source>
        <dbReference type="ARBA" id="ARBA00023015"/>
    </source>
</evidence>
<dbReference type="PANTHER" id="PTHR43133">
    <property type="entry name" value="RNA POLYMERASE ECF-TYPE SIGMA FACTO"/>
    <property type="match status" value="1"/>
</dbReference>
<evidence type="ECO:0000259" key="5">
    <source>
        <dbReference type="Pfam" id="PF08281"/>
    </source>
</evidence>
<dbReference type="AlphaFoldDB" id="A0AA51MI69"/>
<dbReference type="Pfam" id="PF08281">
    <property type="entry name" value="Sigma70_r4_2"/>
    <property type="match status" value="1"/>
</dbReference>
<dbReference type="GO" id="GO:0006352">
    <property type="term" value="P:DNA-templated transcription initiation"/>
    <property type="evidence" value="ECO:0007669"/>
    <property type="project" value="InterPro"/>
</dbReference>
<keyword evidence="7" id="KW-0548">Nucleotidyltransferase</keyword>
<sequence length="199" mass="23039">MAALITAHNERLESDSHENDGLNNAARLDQFLKEVSRRAFVVARLATQDEEEALDIVQDALFKLVQKYSGHPHGEWGALFHTILHSRINDWHRRQTVRNRWRVFFSSKDDEEDIDVAEQATQTQFLEPERQLLQDEMSVLMQIAIGQLPLRQQQALLLRGWEGYDIAETAQIMKCSEGSVKTHYSRAVHSLREKLGDYQ</sequence>
<dbReference type="NCBIfam" id="TIGR02937">
    <property type="entry name" value="sigma70-ECF"/>
    <property type="match status" value="1"/>
</dbReference>
<dbReference type="InterPro" id="IPR036388">
    <property type="entry name" value="WH-like_DNA-bd_sf"/>
</dbReference>
<dbReference type="InterPro" id="IPR013325">
    <property type="entry name" value="RNA_pol_sigma_r2"/>
</dbReference>
<dbReference type="Proteomes" id="UP001223336">
    <property type="component" value="Unassembled WGS sequence"/>
</dbReference>
<dbReference type="SUPFAM" id="SSF88946">
    <property type="entry name" value="Sigma2 domain of RNA polymerase sigma factors"/>
    <property type="match status" value="1"/>
</dbReference>
<proteinExistence type="inferred from homology"/>
<comment type="similarity">
    <text evidence="1">Belongs to the sigma-70 factor family. ECF subfamily.</text>
</comment>
<name>A0AA51MI69_9GAMM</name>
<dbReference type="GO" id="GO:0016987">
    <property type="term" value="F:sigma factor activity"/>
    <property type="evidence" value="ECO:0007669"/>
    <property type="project" value="UniProtKB-KW"/>
</dbReference>
<protein>
    <submittedName>
        <fullName evidence="7">RNA polymerase sigma factor</fullName>
        <ecNumber evidence="7">2.7.7.6</ecNumber>
    </submittedName>
</protein>
<dbReference type="EC" id="2.7.7.6" evidence="7"/>
<dbReference type="InterPro" id="IPR014284">
    <property type="entry name" value="RNA_pol_sigma-70_dom"/>
</dbReference>
<dbReference type="InterPro" id="IPR039425">
    <property type="entry name" value="RNA_pol_sigma-70-like"/>
</dbReference>
<gene>
    <name evidence="6" type="ORF">RCC75_14965</name>
    <name evidence="7" type="ORF">RCG00_11590</name>
</gene>
<dbReference type="InterPro" id="IPR013249">
    <property type="entry name" value="RNA_pol_sigma70_r4_t2"/>
</dbReference>